<proteinExistence type="inferred from homology"/>
<evidence type="ECO:0000256" key="3">
    <source>
        <dbReference type="ARBA" id="ARBA00023274"/>
    </source>
</evidence>
<dbReference type="InterPro" id="IPR005749">
    <property type="entry name" value="Ribosomal_uL15_bac-type"/>
</dbReference>
<dbReference type="InterPro" id="IPR030878">
    <property type="entry name" value="Ribosomal_uL15"/>
</dbReference>
<feature type="domain" description="Large ribosomal subunit protein uL15/eL18" evidence="6">
    <location>
        <begin position="84"/>
        <end position="144"/>
    </location>
</feature>
<accession>A0A090BWC3</accession>
<gene>
    <name evidence="4 7" type="primary">rplO</name>
    <name evidence="7" type="ORF">TGUWTKB_0970</name>
</gene>
<dbReference type="GO" id="GO:0019843">
    <property type="term" value="F:rRNA binding"/>
    <property type="evidence" value="ECO:0007669"/>
    <property type="project" value="UniProtKB-UniRule"/>
</dbReference>
<feature type="compositionally biased region" description="Gly residues" evidence="5">
    <location>
        <begin position="21"/>
        <end position="31"/>
    </location>
</feature>
<dbReference type="Proteomes" id="UP000031627">
    <property type="component" value="Chromosome"/>
</dbReference>
<reference evidence="8" key="1">
    <citation type="submission" date="2013-11" db="EMBL/GenBank/DDBJ databases">
        <title>Symbiont-containing voluminous jelly as an extraordinary maternal gift for overwintering insect nymphs.</title>
        <authorList>
            <person name="Kaiwa N."/>
            <person name="Hosokawa T."/>
            <person name="Nikoh N."/>
            <person name="Meng X.Y."/>
            <person name="Tanahashi M."/>
            <person name="Moriyama M."/>
            <person name="Maeda T."/>
            <person name="Yamaguchi K."/>
            <person name="Shigenobu S."/>
            <person name="Ito M."/>
            <person name="Fukatsu T."/>
        </authorList>
    </citation>
    <scope>NUCLEOTIDE SEQUENCE [LARGE SCALE GENOMIC DNA]</scope>
    <source>
        <strain evidence="8">UwTKB</strain>
    </source>
</reference>
<dbReference type="InterPro" id="IPR036227">
    <property type="entry name" value="Ribosomal_uL15/eL18_sf"/>
</dbReference>
<organism evidence="7 8">
    <name type="scientific">Candidatus Tachikawaea gelatinosa</name>
    <dbReference type="NCBI Taxonomy" id="1410383"/>
    <lineage>
        <taxon>Bacteria</taxon>
        <taxon>Pseudomonadati</taxon>
        <taxon>Pseudomonadota</taxon>
        <taxon>Gammaproteobacteria</taxon>
        <taxon>Enterobacterales</taxon>
        <taxon>Enterobacteriaceae</taxon>
        <taxon>Candidatus Tachikawaea</taxon>
    </lineage>
</organism>
<comment type="similarity">
    <text evidence="1 4">Belongs to the universal ribosomal protein uL15 family.</text>
</comment>
<dbReference type="PANTHER" id="PTHR12934">
    <property type="entry name" value="50S RIBOSOMAL PROTEIN L15"/>
    <property type="match status" value="1"/>
</dbReference>
<keyword evidence="3 4" id="KW-0687">Ribonucleoprotein</keyword>
<evidence type="ECO:0000256" key="2">
    <source>
        <dbReference type="ARBA" id="ARBA00022980"/>
    </source>
</evidence>
<dbReference type="GO" id="GO:0003735">
    <property type="term" value="F:structural constituent of ribosome"/>
    <property type="evidence" value="ECO:0007669"/>
    <property type="project" value="InterPro"/>
</dbReference>
<keyword evidence="4" id="KW-0694">RNA-binding</keyword>
<evidence type="ECO:0000313" key="8">
    <source>
        <dbReference type="Proteomes" id="UP000031627"/>
    </source>
</evidence>
<dbReference type="RefSeq" id="WP_041062434.1">
    <property type="nucleotide sequence ID" value="NZ_AP014521.1"/>
</dbReference>
<name>A0A090BWC3_9ENTR</name>
<dbReference type="OrthoDB" id="9810293at2"/>
<evidence type="ECO:0000256" key="4">
    <source>
        <dbReference type="HAMAP-Rule" id="MF_01341"/>
    </source>
</evidence>
<protein>
    <recommendedName>
        <fullName evidence="4">Large ribosomal subunit protein uL15</fullName>
    </recommendedName>
</protein>
<dbReference type="GO" id="GO:0022625">
    <property type="term" value="C:cytosolic large ribosomal subunit"/>
    <property type="evidence" value="ECO:0007669"/>
    <property type="project" value="TreeGrafter"/>
</dbReference>
<reference evidence="7 8" key="2">
    <citation type="journal article" date="2014" name="Curr. Biol.">
        <title>Symbiont-Supplemented Maternal Investment Underpinning Host's Ecological Adaptation.</title>
        <authorList>
            <person name="Kaiwa N."/>
            <person name="Hosokawa T."/>
            <person name="Nikoh N."/>
            <person name="Tanahashi M."/>
            <person name="Moriyama M."/>
            <person name="Meng X.Y."/>
            <person name="Maeda T."/>
            <person name="Yamaguchi K."/>
            <person name="Shigenobu S."/>
            <person name="Ito M."/>
            <person name="Fukatsu T."/>
        </authorList>
    </citation>
    <scope>NUCLEOTIDE SEQUENCE [LARGE SCALE GENOMIC DNA]</scope>
    <source>
        <strain evidence="7 8">UwTKB</strain>
    </source>
</reference>
<comment type="subunit">
    <text evidence="4">Part of the 50S ribosomal subunit.</text>
</comment>
<dbReference type="HAMAP" id="MF_01341">
    <property type="entry name" value="Ribosomal_uL15"/>
    <property type="match status" value="1"/>
</dbReference>
<dbReference type="GO" id="GO:0006412">
    <property type="term" value="P:translation"/>
    <property type="evidence" value="ECO:0007669"/>
    <property type="project" value="UniProtKB-UniRule"/>
</dbReference>
<evidence type="ECO:0000256" key="1">
    <source>
        <dbReference type="ARBA" id="ARBA00007320"/>
    </source>
</evidence>
<dbReference type="EMBL" id="AP014521">
    <property type="protein sequence ID" value="BAP58356.1"/>
    <property type="molecule type" value="Genomic_DNA"/>
</dbReference>
<dbReference type="InterPro" id="IPR021131">
    <property type="entry name" value="Ribosomal_uL15/eL18"/>
</dbReference>
<comment type="function">
    <text evidence="4">Binds to the 23S rRNA.</text>
</comment>
<sequence length="145" mass="15878">MFLNVLSPSKGSKTKKKRIGRGIGSGFGKTGGRGHKGQKARSGGKISRGFEGGQMPLHRRIPKFGFTSKKSLLREEIRTSDLNKINGNDITLKSIKNAKIIKKNTKHIKIILSGEKLEKIVNIHGINLTKGARKYIESSGGKVQE</sequence>
<evidence type="ECO:0000259" key="6">
    <source>
        <dbReference type="Pfam" id="PF00828"/>
    </source>
</evidence>
<dbReference type="AlphaFoldDB" id="A0A090BWC3"/>
<dbReference type="KEGG" id="sbw:TGUWTKB_0970"/>
<dbReference type="HOGENOM" id="CLU_055188_4_2_6"/>
<dbReference type="STRING" id="1410383.TGUWTKB_0970"/>
<dbReference type="SUPFAM" id="SSF52080">
    <property type="entry name" value="Ribosomal proteins L15p and L18e"/>
    <property type="match status" value="1"/>
</dbReference>
<keyword evidence="8" id="KW-1185">Reference proteome</keyword>
<dbReference type="Pfam" id="PF00828">
    <property type="entry name" value="Ribosomal_L27A"/>
    <property type="match status" value="1"/>
</dbReference>
<evidence type="ECO:0000313" key="7">
    <source>
        <dbReference type="EMBL" id="BAP58356.1"/>
    </source>
</evidence>
<evidence type="ECO:0000256" key="5">
    <source>
        <dbReference type="SAM" id="MobiDB-lite"/>
    </source>
</evidence>
<dbReference type="Gene3D" id="3.100.10.10">
    <property type="match status" value="1"/>
</dbReference>
<keyword evidence="2 4" id="KW-0689">Ribosomal protein</keyword>
<dbReference type="PANTHER" id="PTHR12934:SF11">
    <property type="entry name" value="LARGE RIBOSOMAL SUBUNIT PROTEIN UL15M"/>
    <property type="match status" value="1"/>
</dbReference>
<keyword evidence="4" id="KW-0699">rRNA-binding</keyword>
<feature type="region of interest" description="Disordered" evidence="5">
    <location>
        <begin position="1"/>
        <end position="58"/>
    </location>
</feature>
<dbReference type="NCBIfam" id="TIGR01071">
    <property type="entry name" value="rplO_bact"/>
    <property type="match status" value="1"/>
</dbReference>